<dbReference type="InterPro" id="IPR006311">
    <property type="entry name" value="TAT_signal"/>
</dbReference>
<keyword evidence="4" id="KW-1185">Reference proteome</keyword>
<dbReference type="PROSITE" id="PS51318">
    <property type="entry name" value="TAT"/>
    <property type="match status" value="1"/>
</dbReference>
<keyword evidence="2" id="KW-0732">Signal</keyword>
<evidence type="ECO:0000313" key="4">
    <source>
        <dbReference type="Proteomes" id="UP000473325"/>
    </source>
</evidence>
<name>A0A6L7EXA3_9ACTN</name>
<evidence type="ECO:0000313" key="3">
    <source>
        <dbReference type="EMBL" id="MXG88689.1"/>
    </source>
</evidence>
<dbReference type="EMBL" id="WUEK01000002">
    <property type="protein sequence ID" value="MXG88689.1"/>
    <property type="molecule type" value="Genomic_DNA"/>
</dbReference>
<feature type="region of interest" description="Disordered" evidence="1">
    <location>
        <begin position="411"/>
        <end position="451"/>
    </location>
</feature>
<organism evidence="3 4">
    <name type="scientific">Nocardioides flavescens</name>
    <dbReference type="NCBI Taxonomy" id="2691959"/>
    <lineage>
        <taxon>Bacteria</taxon>
        <taxon>Bacillati</taxon>
        <taxon>Actinomycetota</taxon>
        <taxon>Actinomycetes</taxon>
        <taxon>Propionibacteriales</taxon>
        <taxon>Nocardioidaceae</taxon>
        <taxon>Nocardioides</taxon>
    </lineage>
</organism>
<gene>
    <name evidence="3" type="ORF">GRQ65_03900</name>
</gene>
<reference evidence="3 4" key="1">
    <citation type="submission" date="2019-12" db="EMBL/GenBank/DDBJ databases">
        <authorList>
            <person name="Kun Z."/>
        </authorList>
    </citation>
    <scope>NUCLEOTIDE SEQUENCE [LARGE SCALE GENOMIC DNA]</scope>
    <source>
        <strain evidence="3 4">YIM 123512</strain>
    </source>
</reference>
<dbReference type="SUPFAM" id="SSF69304">
    <property type="entry name" value="Tricorn protease N-terminal domain"/>
    <property type="match status" value="1"/>
</dbReference>
<dbReference type="Proteomes" id="UP000473325">
    <property type="component" value="Unassembled WGS sequence"/>
</dbReference>
<evidence type="ECO:0008006" key="5">
    <source>
        <dbReference type="Google" id="ProtNLM"/>
    </source>
</evidence>
<comment type="caution">
    <text evidence="3">The sequence shown here is derived from an EMBL/GenBank/DDBJ whole genome shotgun (WGS) entry which is preliminary data.</text>
</comment>
<accession>A0A6L7EXA3</accession>
<evidence type="ECO:0000256" key="2">
    <source>
        <dbReference type="SAM" id="SignalP"/>
    </source>
</evidence>
<feature type="chain" id="PRO_5026855356" description="WD40-like Beta Propeller Repeat" evidence="2">
    <location>
        <begin position="35"/>
        <end position="555"/>
    </location>
</feature>
<feature type="compositionally biased region" description="Low complexity" evidence="1">
    <location>
        <begin position="411"/>
        <end position="444"/>
    </location>
</feature>
<sequence length="555" mass="56222">MHTRRRTVATLAAAATAASLALVTAGSVTSPAHADARTTRLISDPSLSADVSFAGAGGSSVYYQVPGTEPALYRNLSGKISQVVAADVDVEAVSRDGSRVLVRTADRLLPTDEDDAQDLYLLDASTSPATRTLVSSAGGNSTASFGAASPDLDRVVYQADATYVADGAATPQRLGGPGSQFNAASPDAQAVAYSYDGQVQRVIGSPTNPPTPIQATFVQALSSDGLSGITSSTQGVGAFSSPATTTTTVTPTIVATGVEFLGASSDLRSVYVVDEGQNVRRVDVNGATTSTLLVPGSSNQELQFNAATADRGMVYTVTSASGVGLFRVSGSAVVSDLGAGLGGTPRFGTLTSAGSVLFDVQGADLAELGVYSVDANGIRDQIAAAAAYAGSTADAATVWYVAGETERLFASTASPSTAPAPGTPATATPTPTTTTTTTTTPPTAEVEGKKVQQNDGRIEVGVTCTAAVPCRVTGSGTIAVTVPTARGRKKYTVKAPTSVVAPGQDRVIAFKVRKKVKKAAAKSLKNGGKVKATLLLTVADASGNDRVIAFKVRLK</sequence>
<protein>
    <recommendedName>
        <fullName evidence="5">WD40-like Beta Propeller Repeat</fullName>
    </recommendedName>
</protein>
<evidence type="ECO:0000256" key="1">
    <source>
        <dbReference type="SAM" id="MobiDB-lite"/>
    </source>
</evidence>
<dbReference type="RefSeq" id="WP_160875343.1">
    <property type="nucleotide sequence ID" value="NZ_WUEK01000002.1"/>
</dbReference>
<dbReference type="AlphaFoldDB" id="A0A6L7EXA3"/>
<proteinExistence type="predicted"/>
<feature type="signal peptide" evidence="2">
    <location>
        <begin position="1"/>
        <end position="34"/>
    </location>
</feature>